<proteinExistence type="predicted"/>
<organism evidence="1 2">
    <name type="scientific">Thiorhodovibrio winogradskyi</name>
    <dbReference type="NCBI Taxonomy" id="77007"/>
    <lineage>
        <taxon>Bacteria</taxon>
        <taxon>Pseudomonadati</taxon>
        <taxon>Pseudomonadota</taxon>
        <taxon>Gammaproteobacteria</taxon>
        <taxon>Chromatiales</taxon>
        <taxon>Chromatiaceae</taxon>
        <taxon>Thiorhodovibrio</taxon>
    </lineage>
</organism>
<evidence type="ECO:0000313" key="1">
    <source>
        <dbReference type="EMBL" id="WPL17646.1"/>
    </source>
</evidence>
<protein>
    <submittedName>
        <fullName evidence="1">Phage-related protein</fullName>
    </submittedName>
</protein>
<dbReference type="RefSeq" id="WP_328983458.1">
    <property type="nucleotide sequence ID" value="NZ_CP121472.1"/>
</dbReference>
<accession>A0ABZ0S9E2</accession>
<dbReference type="Pfam" id="PF05973">
    <property type="entry name" value="Gp49"/>
    <property type="match status" value="1"/>
</dbReference>
<dbReference type="InterPro" id="IPR009241">
    <property type="entry name" value="HigB-like"/>
</dbReference>
<dbReference type="EMBL" id="CP121472">
    <property type="protein sequence ID" value="WPL17646.1"/>
    <property type="molecule type" value="Genomic_DNA"/>
</dbReference>
<reference evidence="1 2" key="1">
    <citation type="journal article" date="2023" name="Microorganisms">
        <title>Thiorhodovibrio frisius and Trv. litoralis spp. nov., Two Novel Members from a Clade of Fastidious Purple Sulfur Bacteria That Exhibit Unique Red-Shifted Light-Harvesting Capabilities.</title>
        <authorList>
            <person name="Methner A."/>
            <person name="Kuzyk S.B."/>
            <person name="Petersen J."/>
            <person name="Bauer S."/>
            <person name="Brinkmann H."/>
            <person name="Sichau K."/>
            <person name="Wanner G."/>
            <person name="Wolf J."/>
            <person name="Neumann-Schaal M."/>
            <person name="Henke P."/>
            <person name="Tank M."/>
            <person name="Sproer C."/>
            <person name="Bunk B."/>
            <person name="Overmann J."/>
        </authorList>
    </citation>
    <scope>NUCLEOTIDE SEQUENCE [LARGE SCALE GENOMIC DNA]</scope>
    <source>
        <strain evidence="1 2">DSM 6702</strain>
    </source>
</reference>
<gene>
    <name evidence="1" type="ORF">Thiowin_02677</name>
</gene>
<evidence type="ECO:0000313" key="2">
    <source>
        <dbReference type="Proteomes" id="UP001432180"/>
    </source>
</evidence>
<keyword evidence="2" id="KW-1185">Reference proteome</keyword>
<dbReference type="Proteomes" id="UP001432180">
    <property type="component" value="Chromosome"/>
</dbReference>
<sequence>MPRANATRSAPSVFYEALRQPGQDARACLDLTQQQDATVATDGATGAFRVIYVAKHADAIYVLHAFQKKTQQTRKTDIDLAAKRYKLIEEAP</sequence>
<name>A0ABZ0S9E2_9GAMM</name>